<feature type="region of interest" description="Disordered" evidence="1">
    <location>
        <begin position="1"/>
        <end position="24"/>
    </location>
</feature>
<dbReference type="KEGG" id="moz:MoryE10_05480"/>
<evidence type="ECO:0000256" key="1">
    <source>
        <dbReference type="SAM" id="MobiDB-lite"/>
    </source>
</evidence>
<protein>
    <recommendedName>
        <fullName evidence="4">DUF2782 domain-containing protein</fullName>
    </recommendedName>
</protein>
<dbReference type="Proteomes" id="UP000824988">
    <property type="component" value="Chromosome"/>
</dbReference>
<feature type="region of interest" description="Disordered" evidence="1">
    <location>
        <begin position="57"/>
        <end position="77"/>
    </location>
</feature>
<organism evidence="2 3">
    <name type="scientific">Methylogaea oryzae</name>
    <dbReference type="NCBI Taxonomy" id="1295382"/>
    <lineage>
        <taxon>Bacteria</taxon>
        <taxon>Pseudomonadati</taxon>
        <taxon>Pseudomonadota</taxon>
        <taxon>Gammaproteobacteria</taxon>
        <taxon>Methylococcales</taxon>
        <taxon>Methylococcaceae</taxon>
        <taxon>Methylogaea</taxon>
    </lineage>
</organism>
<sequence length="174" mass="18778">MKAAAKQNNTGLSKAAATRKNSGFKAGRRALLPTVLLAGLFPLAVLAAQPAYAPPPPDIGAANPAEDEKIPPENLQPVDDSVRVVQPEAVPEQPDLPAPVQNGENIEPDITIVKRGKDTIQEYRVNGKLYMVKIIPSIGPAYYLLDTDGDGNMDVRRSNLESGLKTPQWVLFSW</sequence>
<evidence type="ECO:0000313" key="3">
    <source>
        <dbReference type="Proteomes" id="UP000824988"/>
    </source>
</evidence>
<evidence type="ECO:0000313" key="2">
    <source>
        <dbReference type="EMBL" id="BBL69942.1"/>
    </source>
</evidence>
<dbReference type="InterPro" id="IPR021357">
    <property type="entry name" value="DUF2782"/>
</dbReference>
<keyword evidence="3" id="KW-1185">Reference proteome</keyword>
<feature type="compositionally biased region" description="Polar residues" evidence="1">
    <location>
        <begin position="1"/>
        <end position="12"/>
    </location>
</feature>
<dbReference type="AlphaFoldDB" id="A0A8D4VNT2"/>
<proteinExistence type="predicted"/>
<dbReference type="RefSeq" id="WP_082411555.1">
    <property type="nucleotide sequence ID" value="NZ_AP019782.1"/>
</dbReference>
<reference evidence="2" key="1">
    <citation type="submission" date="2019-06" db="EMBL/GenBank/DDBJ databases">
        <title>Complete genome sequence of Methylogaea oryzae strain JCM16910.</title>
        <authorList>
            <person name="Asakawa S."/>
        </authorList>
    </citation>
    <scope>NUCLEOTIDE SEQUENCE</scope>
    <source>
        <strain evidence="2">E10</strain>
    </source>
</reference>
<gene>
    <name evidence="2" type="ORF">MoryE10_05480</name>
</gene>
<name>A0A8D4VNT2_9GAMM</name>
<dbReference type="Pfam" id="PF11191">
    <property type="entry name" value="DUF2782"/>
    <property type="match status" value="1"/>
</dbReference>
<dbReference type="Gene3D" id="2.20.130.30">
    <property type="entry name" value="Protein of unknown function DUF2782"/>
    <property type="match status" value="1"/>
</dbReference>
<evidence type="ECO:0008006" key="4">
    <source>
        <dbReference type="Google" id="ProtNLM"/>
    </source>
</evidence>
<accession>A0A8D4VNT2</accession>
<dbReference type="EMBL" id="AP019782">
    <property type="protein sequence ID" value="BBL69942.1"/>
    <property type="molecule type" value="Genomic_DNA"/>
</dbReference>